<gene>
    <name evidence="7" type="primary">RRG9</name>
    <name evidence="7" type="ORF">TWF696_000583</name>
</gene>
<dbReference type="PANTHER" id="PTHR13475:SF3">
    <property type="entry name" value="NEUGRIN"/>
    <property type="match status" value="1"/>
</dbReference>
<evidence type="ECO:0000313" key="7">
    <source>
        <dbReference type="EMBL" id="KAK6359423.1"/>
    </source>
</evidence>
<reference evidence="7 8" key="1">
    <citation type="submission" date="2019-10" db="EMBL/GenBank/DDBJ databases">
        <authorList>
            <person name="Palmer J.M."/>
        </authorList>
    </citation>
    <scope>NUCLEOTIDE SEQUENCE [LARGE SCALE GENOMIC DNA]</scope>
    <source>
        <strain evidence="7 8">TWF696</strain>
    </source>
</reference>
<dbReference type="GO" id="GO:0005739">
    <property type="term" value="C:mitochondrion"/>
    <property type="evidence" value="ECO:0007669"/>
    <property type="project" value="UniProtKB-SubCell"/>
</dbReference>
<keyword evidence="5" id="KW-0809">Transit peptide</keyword>
<proteinExistence type="inferred from homology"/>
<dbReference type="AlphaFoldDB" id="A0AAV9VC35"/>
<comment type="caution">
    <text evidence="7">The sequence shown here is derived from an EMBL/GenBank/DDBJ whole genome shotgun (WGS) entry which is preliminary data.</text>
</comment>
<accession>A0AAV9VC35</accession>
<evidence type="ECO:0000256" key="4">
    <source>
        <dbReference type="ARBA" id="ARBA00013566"/>
    </source>
</evidence>
<evidence type="ECO:0000256" key="6">
    <source>
        <dbReference type="SAM" id="MobiDB-lite"/>
    </source>
</evidence>
<evidence type="ECO:0000256" key="2">
    <source>
        <dbReference type="ARBA" id="ARBA00004173"/>
    </source>
</evidence>
<comment type="similarity">
    <text evidence="3">Belongs to the RRG9 family.</text>
</comment>
<feature type="region of interest" description="Disordered" evidence="6">
    <location>
        <begin position="277"/>
        <end position="298"/>
    </location>
</feature>
<name>A0AAV9VC35_9PEZI</name>
<evidence type="ECO:0000313" key="8">
    <source>
        <dbReference type="Proteomes" id="UP001375240"/>
    </source>
</evidence>
<evidence type="ECO:0000256" key="3">
    <source>
        <dbReference type="ARBA" id="ARBA00010895"/>
    </source>
</evidence>
<dbReference type="Proteomes" id="UP001375240">
    <property type="component" value="Unassembled WGS sequence"/>
</dbReference>
<dbReference type="GO" id="GO:0005634">
    <property type="term" value="C:nucleus"/>
    <property type="evidence" value="ECO:0007669"/>
    <property type="project" value="TreeGrafter"/>
</dbReference>
<keyword evidence="8" id="KW-1185">Reference proteome</keyword>
<comment type="subcellular location">
    <subcellularLocation>
        <location evidence="2">Mitochondrion</location>
    </subcellularLocation>
</comment>
<evidence type="ECO:0000256" key="5">
    <source>
        <dbReference type="ARBA" id="ARBA00022946"/>
    </source>
</evidence>
<sequence>MNCSQCRTRLLRSFITATADLSLPTTAASTTSRRYLSRTSIRQAYMPLPSNESAELSTPTTVATSAPDTPDFLALYTNAKKNPNKEALTAWSNSWKPETDLSAIRSSSLRLIPESSSTNKPKRGNWNIEGGKLTGFDFLDEFTSSAVSTEANVDVDSEAAYEELKSSKYNDQVDPIPTETKRGFPTRARGDVAADMDSDGMIPWEDAAGVEQRLQDAEDPDAAAWRDLSTPELWARSKKRRLARPDDLPSGSKFSGRLALGSPSGVVKFKPANSVDVEGGSAAEEKSERAPGTPSWKVHKDAVKAKHGGKAWDPFARLSPAAVATLKQLREENPGMTVEEFAPIFKISPDAMRRILRSKWTPTKEEEEDRMERWRRRGDSIWEKWVENGMVVTRASKHAAKEERIMSIAKQWRARKEAKEKQGFILRKDLNLKNRIL</sequence>
<dbReference type="InterPro" id="IPR010487">
    <property type="entry name" value="NGRN/Rrg9"/>
</dbReference>
<comment type="function">
    <text evidence="1">Required for respiratory activity and maintenance and expression of the mitochondrial genome.</text>
</comment>
<dbReference type="PANTHER" id="PTHR13475">
    <property type="entry name" value="NEUGRIN"/>
    <property type="match status" value="1"/>
</dbReference>
<evidence type="ECO:0000256" key="1">
    <source>
        <dbReference type="ARBA" id="ARBA00003548"/>
    </source>
</evidence>
<protein>
    <recommendedName>
        <fullName evidence="4">Required for respiratory growth protein 9, mitochondrial</fullName>
    </recommendedName>
</protein>
<dbReference type="EMBL" id="JAVHNQ010000001">
    <property type="protein sequence ID" value="KAK6359423.1"/>
    <property type="molecule type" value="Genomic_DNA"/>
</dbReference>
<organism evidence="7 8">
    <name type="scientific">Orbilia brochopaga</name>
    <dbReference type="NCBI Taxonomy" id="3140254"/>
    <lineage>
        <taxon>Eukaryota</taxon>
        <taxon>Fungi</taxon>
        <taxon>Dikarya</taxon>
        <taxon>Ascomycota</taxon>
        <taxon>Pezizomycotina</taxon>
        <taxon>Orbiliomycetes</taxon>
        <taxon>Orbiliales</taxon>
        <taxon>Orbiliaceae</taxon>
        <taxon>Orbilia</taxon>
    </lineage>
</organism>